<feature type="binding site" evidence="6">
    <location>
        <begin position="259"/>
        <end position="260"/>
    </location>
    <ligand>
        <name>L-histidine</name>
        <dbReference type="ChEBI" id="CHEBI:57595"/>
    </ligand>
</feature>
<evidence type="ECO:0000259" key="7">
    <source>
        <dbReference type="PROSITE" id="PS50862"/>
    </source>
</evidence>
<evidence type="ECO:0000313" key="8">
    <source>
        <dbReference type="EMBL" id="ANH09711.1"/>
    </source>
</evidence>
<dbReference type="PANTHER" id="PTHR43707">
    <property type="entry name" value="HISTIDYL-TRNA SYNTHETASE"/>
    <property type="match status" value="1"/>
</dbReference>
<protein>
    <recommendedName>
        <fullName evidence="2">histidine--tRNA ligase</fullName>
        <ecNumber evidence="2">6.1.1.21</ecNumber>
    </recommendedName>
    <alternativeName>
        <fullName evidence="4">Histidyl-tRNA synthetase</fullName>
    </alternativeName>
</protein>
<dbReference type="NCBIfam" id="TIGR00442">
    <property type="entry name" value="hisS"/>
    <property type="match status" value="1"/>
</dbReference>
<sequence length="420" mass="48906">MQALRGTKDILPDDIIFWQHIYEQSLAILTLSNYQEIRTPIIESTSLFERSIGTETDIVNKEMYTFNDQGKRSITLRPEGTACIVRALINNQLYKHNSINRLWYFGPMFRYERPQSGRQRQFHQLGIECIGNSDATADTEVIRLAYKLISMLGCKNFRLEINSIGNPEERALYEQELSQFLLKYKDGFNEDEKKRLRRNPLRILDSKNEKIQEILNFAPKINQYLHFNSLNHFENLCTHLNILKIPYTINSKLVRGLDYYNYTAFEIKSDELGSQNTICGGGRYDQLIQQLGGPNIPSVGWAIGIERLLLLIKKNINIKKKDPLVYIITQGSQAKKNIWQFIEILETHKISFELNFKDINFNKQIKKAYKLGAKVCLILGEEEIAKETIRIKCLLTNYDKNVQPDQLITKLEYLLQPLTK</sequence>
<dbReference type="InterPro" id="IPR036621">
    <property type="entry name" value="Anticodon-bd_dom_sf"/>
</dbReference>
<proteinExistence type="inferred from homology"/>
<dbReference type="Gene3D" id="3.40.50.800">
    <property type="entry name" value="Anticodon-binding domain"/>
    <property type="match status" value="1"/>
</dbReference>
<dbReference type="RefSeq" id="YP_009257628.1">
    <property type="nucleotide sequence ID" value="NC_030338.1"/>
</dbReference>
<evidence type="ECO:0000256" key="6">
    <source>
        <dbReference type="PIRSR" id="PIRSR001549-1"/>
    </source>
</evidence>
<dbReference type="GeneID" id="27983290"/>
<dbReference type="GO" id="GO:0006427">
    <property type="term" value="P:histidyl-tRNA aminoacylation"/>
    <property type="evidence" value="ECO:0007669"/>
    <property type="project" value="InterPro"/>
</dbReference>
<dbReference type="Pfam" id="PF03129">
    <property type="entry name" value="HGTP_anticodon"/>
    <property type="match status" value="1"/>
</dbReference>
<dbReference type="InterPro" id="IPR015807">
    <property type="entry name" value="His-tRNA-ligase"/>
</dbReference>
<keyword evidence="8" id="KW-0934">Plastid</keyword>
<comment type="similarity">
    <text evidence="1">Belongs to the class-II aminoacyl-tRNA synthetase family.</text>
</comment>
<dbReference type="AlphaFoldDB" id="A0A173G0A4"/>
<dbReference type="CDD" id="cd00773">
    <property type="entry name" value="HisRS-like_core"/>
    <property type="match status" value="1"/>
</dbReference>
<geneLocation type="plastid" evidence="8"/>
<dbReference type="GO" id="GO:0005524">
    <property type="term" value="F:ATP binding"/>
    <property type="evidence" value="ECO:0007669"/>
    <property type="project" value="InterPro"/>
</dbReference>
<keyword evidence="8" id="KW-0030">Aminoacyl-tRNA synthetase</keyword>
<dbReference type="PIRSF" id="PIRSF001549">
    <property type="entry name" value="His-tRNA_synth"/>
    <property type="match status" value="1"/>
</dbReference>
<dbReference type="InterPro" id="IPR041715">
    <property type="entry name" value="HisRS-like_core"/>
</dbReference>
<feature type="binding site" evidence="6">
    <location>
        <position position="110"/>
    </location>
    <ligand>
        <name>L-histidine</name>
        <dbReference type="ChEBI" id="CHEBI:57595"/>
    </ligand>
</feature>
<name>A0A173G0A4_GASCM</name>
<feature type="binding site" evidence="6">
    <location>
        <position position="124"/>
    </location>
    <ligand>
        <name>L-histidine</name>
        <dbReference type="ChEBI" id="CHEBI:57595"/>
    </ligand>
</feature>
<evidence type="ECO:0000256" key="1">
    <source>
        <dbReference type="ARBA" id="ARBA00008226"/>
    </source>
</evidence>
<dbReference type="GO" id="GO:0005737">
    <property type="term" value="C:cytoplasm"/>
    <property type="evidence" value="ECO:0007669"/>
    <property type="project" value="InterPro"/>
</dbReference>
<dbReference type="Gene3D" id="3.30.930.10">
    <property type="entry name" value="Bira Bifunctional Protein, Domain 2"/>
    <property type="match status" value="1"/>
</dbReference>
<dbReference type="InterPro" id="IPR006195">
    <property type="entry name" value="aa-tRNA-synth_II"/>
</dbReference>
<evidence type="ECO:0000256" key="3">
    <source>
        <dbReference type="ARBA" id="ARBA00022741"/>
    </source>
</evidence>
<dbReference type="PANTHER" id="PTHR43707:SF1">
    <property type="entry name" value="HISTIDINE--TRNA LIGASE, MITOCHONDRIAL-RELATED"/>
    <property type="match status" value="1"/>
</dbReference>
<dbReference type="InterPro" id="IPR004154">
    <property type="entry name" value="Anticodon-bd"/>
</dbReference>
<dbReference type="HAMAP" id="MF_00127">
    <property type="entry name" value="His_tRNA_synth"/>
    <property type="match status" value="1"/>
</dbReference>
<dbReference type="PROSITE" id="PS50862">
    <property type="entry name" value="AA_TRNA_LIGASE_II"/>
    <property type="match status" value="1"/>
</dbReference>
<evidence type="ECO:0000256" key="2">
    <source>
        <dbReference type="ARBA" id="ARBA00012815"/>
    </source>
</evidence>
<evidence type="ECO:0000256" key="5">
    <source>
        <dbReference type="ARBA" id="ARBA00047639"/>
    </source>
</evidence>
<keyword evidence="8" id="KW-0436">Ligase</keyword>
<dbReference type="EMBL" id="KU053957">
    <property type="protein sequence ID" value="ANH09711.1"/>
    <property type="molecule type" value="Genomic_DNA"/>
</dbReference>
<dbReference type="Pfam" id="PF13393">
    <property type="entry name" value="tRNA-synt_His"/>
    <property type="match status" value="1"/>
</dbReference>
<keyword evidence="3" id="KW-0547">Nucleotide-binding</keyword>
<dbReference type="InterPro" id="IPR004516">
    <property type="entry name" value="HisRS/HisZ"/>
</dbReference>
<dbReference type="SUPFAM" id="SSF52954">
    <property type="entry name" value="Class II aaRS ABD-related"/>
    <property type="match status" value="1"/>
</dbReference>
<feature type="domain" description="Aminoacyl-transfer RNA synthetases class-II family profile" evidence="7">
    <location>
        <begin position="1"/>
        <end position="323"/>
    </location>
</feature>
<dbReference type="EC" id="6.1.1.21" evidence="2"/>
<reference evidence="8" key="1">
    <citation type="submission" date="2015-11" db="EMBL/GenBank/DDBJ databases">
        <authorList>
            <person name="Zhang Y."/>
            <person name="Guo Z."/>
        </authorList>
    </citation>
    <scope>NUCLEOTIDE SEQUENCE</scope>
</reference>
<comment type="catalytic activity">
    <reaction evidence="5">
        <text>tRNA(His) + L-histidine + ATP = L-histidyl-tRNA(His) + AMP + diphosphate + H(+)</text>
        <dbReference type="Rhea" id="RHEA:17313"/>
        <dbReference type="Rhea" id="RHEA-COMP:9665"/>
        <dbReference type="Rhea" id="RHEA-COMP:9689"/>
        <dbReference type="ChEBI" id="CHEBI:15378"/>
        <dbReference type="ChEBI" id="CHEBI:30616"/>
        <dbReference type="ChEBI" id="CHEBI:33019"/>
        <dbReference type="ChEBI" id="CHEBI:57595"/>
        <dbReference type="ChEBI" id="CHEBI:78442"/>
        <dbReference type="ChEBI" id="CHEBI:78527"/>
        <dbReference type="ChEBI" id="CHEBI:456215"/>
        <dbReference type="EC" id="6.1.1.21"/>
    </reaction>
</comment>
<feature type="binding site" evidence="6">
    <location>
        <position position="255"/>
    </location>
    <ligand>
        <name>L-histidine</name>
        <dbReference type="ChEBI" id="CHEBI:57595"/>
    </ligand>
</feature>
<accession>A0A173G0A4</accession>
<organism evidence="8">
    <name type="scientific">Gastroclonium compressum</name>
    <name type="common">Red alga</name>
    <name type="synonym">Coeloseira compressa</name>
    <dbReference type="NCBI Taxonomy" id="1852973"/>
    <lineage>
        <taxon>Eukaryota</taxon>
        <taxon>Rhodophyta</taxon>
        <taxon>Florideophyceae</taxon>
        <taxon>Rhodymeniophycidae</taxon>
        <taxon>Rhodymeniales</taxon>
        <taxon>Champiaceae</taxon>
        <taxon>Coeloseira</taxon>
    </lineage>
</organism>
<evidence type="ECO:0000256" key="4">
    <source>
        <dbReference type="ARBA" id="ARBA00030619"/>
    </source>
</evidence>
<feature type="binding site" evidence="6">
    <location>
        <begin position="79"/>
        <end position="81"/>
    </location>
    <ligand>
        <name>L-histidine</name>
        <dbReference type="ChEBI" id="CHEBI:57595"/>
    </ligand>
</feature>
<dbReference type="SUPFAM" id="SSF55681">
    <property type="entry name" value="Class II aaRS and biotin synthetases"/>
    <property type="match status" value="1"/>
</dbReference>
<dbReference type="GO" id="GO:0004821">
    <property type="term" value="F:histidine-tRNA ligase activity"/>
    <property type="evidence" value="ECO:0007669"/>
    <property type="project" value="UniProtKB-EC"/>
</dbReference>
<feature type="binding site" evidence="6">
    <location>
        <position position="128"/>
    </location>
    <ligand>
        <name>L-histidine</name>
        <dbReference type="ChEBI" id="CHEBI:57595"/>
    </ligand>
</feature>
<gene>
    <name evidence="8" type="primary">syh</name>
</gene>
<dbReference type="InterPro" id="IPR045864">
    <property type="entry name" value="aa-tRNA-synth_II/BPL/LPL"/>
</dbReference>
<reference evidence="8" key="2">
    <citation type="submission" date="2016-06" db="EMBL/GenBank/DDBJ databases">
        <title>Genomic and phylogenetic analysis of Gastroclonium compressum supports its reinstatement to Coeloseira (Champiaceae, Rhodophyta).</title>
        <authorList>
            <person name="Kilpatrick Z."/>
            <person name="Hughey J.R."/>
        </authorList>
    </citation>
    <scope>NUCLEOTIDE SEQUENCE</scope>
</reference>